<sequence length="1363" mass="150158">MHWKGLRLGALYDSESKRNLTEPQLQARHSEQLTRSTLSTTNLPSRASESSPRTTTPTGPEDDRGEPRERNNGAPAAGNPSFKNKSPNGLQSSRDTLNRRGNRFSLMRLRHASDPQLSKTYAKGETQTPPVPEIPPPPTIITTAPTSHELDQPVKRKGKFTFLPDLRKLSMDELPEQHAAPNDKAKQSQDSAGSQSADTTLATSSNSTEAPGRLSTTSIRSSGGRDRPPNSHRSSVADARYSESSRSDQSAGNGISRTNSPIGGTASSQKRFRMPRLKRNRVQFPLPPKPTESQSGETHAPGLTQFRSVPDGPARGSDASDGQDHISPLPSPSRSSAGLSNLRPTISRKDSSNSAHSTHSTPSARGPFKSRTRSSTLDSVTNMRDAEQEPSPNQPSSGRTSFSTTGRKSFGDIFGISQRLRQNSEPGYIRNNGSPSGTKGPPTPLAKVQSYPKREEGDNPATYLTRLEENIPRSAIAGVLSQSGEEFYKTALRKFMRGFAFFGDPIDMSIRKLLMEVELPKETQQIDRFLQSFADRYHECNPGIFASTDQAYFIAFSILILHTDVFNKNNKRKMQKGDYVKNTRGEGVSEDVLECFYENISYTPFIRIEDSNHNTRHLTKPKKALFRVPSAENLSRVAREPVDPYALIMDGKLDTLRPSLGDVMNLEDPYHCNPTTGPPDMDSLHRAFAQSSILQIVSARSRPDAFMPASMENPADSNPGLVDIKVAKVGLLWRKDPKKKRARSPWQEWGALLTLSHLYFFKDVNWVKSLMAQCDTHRREGRRRGVVFRPPLTNFNPVGMMSTDNAVALLDTSYKKHKHAFVYVRRNSLEEVFLANNEADMNDWLAKLNYAAAFRTTGVGTKSMAVTKYDAQRNRMSRRPSFKSDISRMSMDKDPACEGTESDELMTARNQLIQQKIREANESLFITQKQLDEILRNARHIQVLTPVHSRARENLIMAAGRMAAKLKWVRQDIWRTKSHREVLVRDLDIEEEQPHTSPESHGLRLQIPKSNSSLSESAAGELNGDKQASPMTAKPPSIPPEKPPSVNQISSPASSSGGVRRPSLATSVTSPDLLLRGGRALSIDNVQERTKSVSPHPTSLERDPSVLSSGSKVDAASLASKTSKLTLPGSLDDGEERLLREAGLLDVNSSPSRKGSVTVESVDSESKKDEAHDGSHGDRMSRVRHSFHRTLRDSSSGHHGNYPRSKKRDSTQSAAAEDGQSTGEGGGGGLSRKGGSFTVHGKKASVVTFGSDWQNMPPEERLKLRKPTPLEEPRASDTDLVSGGESVRSELRASMDLPVPPRLSEEKVDDKLDTRSVRSESAMSTISQKPISPSTVIHEGQTSVSKDAVDEHQTPTLPQPLHA</sequence>
<feature type="compositionally biased region" description="Pro residues" evidence="1">
    <location>
        <begin position="129"/>
        <end position="139"/>
    </location>
</feature>
<feature type="region of interest" description="Disordered" evidence="1">
    <location>
        <begin position="420"/>
        <end position="459"/>
    </location>
</feature>
<dbReference type="Proteomes" id="UP000184073">
    <property type="component" value="Unassembled WGS sequence"/>
</dbReference>
<feature type="region of interest" description="Disordered" evidence="1">
    <location>
        <begin position="1087"/>
        <end position="1116"/>
    </location>
</feature>
<feature type="compositionally biased region" description="Polar residues" evidence="1">
    <location>
        <begin position="1046"/>
        <end position="1057"/>
    </location>
</feature>
<feature type="compositionally biased region" description="Polar residues" evidence="1">
    <location>
        <begin position="199"/>
        <end position="221"/>
    </location>
</feature>
<organism evidence="4 5">
    <name type="scientific">Aspergillus versicolor CBS 583.65</name>
    <dbReference type="NCBI Taxonomy" id="1036611"/>
    <lineage>
        <taxon>Eukaryota</taxon>
        <taxon>Fungi</taxon>
        <taxon>Dikarya</taxon>
        <taxon>Ascomycota</taxon>
        <taxon>Pezizomycotina</taxon>
        <taxon>Eurotiomycetes</taxon>
        <taxon>Eurotiomycetidae</taxon>
        <taxon>Eurotiales</taxon>
        <taxon>Aspergillaceae</taxon>
        <taxon>Aspergillus</taxon>
        <taxon>Aspergillus subgen. Nidulantes</taxon>
    </lineage>
</organism>
<keyword evidence="5" id="KW-1185">Reference proteome</keyword>
<feature type="region of interest" description="Disordered" evidence="1">
    <location>
        <begin position="1142"/>
        <end position="1363"/>
    </location>
</feature>
<feature type="compositionally biased region" description="Basic residues" evidence="1">
    <location>
        <begin position="270"/>
        <end position="281"/>
    </location>
</feature>
<feature type="compositionally biased region" description="Polar residues" evidence="1">
    <location>
        <begin position="247"/>
        <end position="269"/>
    </location>
</feature>
<feature type="compositionally biased region" description="Polar residues" evidence="1">
    <location>
        <begin position="33"/>
        <end position="58"/>
    </location>
</feature>
<dbReference type="Gene3D" id="2.30.29.30">
    <property type="entry name" value="Pleckstrin-homology domain (PH domain)/Phosphotyrosine-binding domain (PTB)"/>
    <property type="match status" value="1"/>
</dbReference>
<feature type="compositionally biased region" description="Polar residues" evidence="1">
    <location>
        <begin position="81"/>
        <end position="95"/>
    </location>
</feature>
<feature type="compositionally biased region" description="Low complexity" evidence="1">
    <location>
        <begin position="396"/>
        <end position="408"/>
    </location>
</feature>
<feature type="compositionally biased region" description="Polar residues" evidence="1">
    <location>
        <begin position="352"/>
        <end position="363"/>
    </location>
</feature>
<feature type="region of interest" description="Disordered" evidence="1">
    <location>
        <begin position="172"/>
        <end position="408"/>
    </location>
</feature>
<feature type="domain" description="SEC7" evidence="3">
    <location>
        <begin position="445"/>
        <end position="603"/>
    </location>
</feature>
<reference evidence="5" key="1">
    <citation type="journal article" date="2017" name="Genome Biol.">
        <title>Comparative genomics reveals high biological diversity and specific adaptations in the industrially and medically important fungal genus Aspergillus.</title>
        <authorList>
            <person name="de Vries R.P."/>
            <person name="Riley R."/>
            <person name="Wiebenga A."/>
            <person name="Aguilar-Osorio G."/>
            <person name="Amillis S."/>
            <person name="Uchima C.A."/>
            <person name="Anderluh G."/>
            <person name="Asadollahi M."/>
            <person name="Askin M."/>
            <person name="Barry K."/>
            <person name="Battaglia E."/>
            <person name="Bayram O."/>
            <person name="Benocci T."/>
            <person name="Braus-Stromeyer S.A."/>
            <person name="Caldana C."/>
            <person name="Canovas D."/>
            <person name="Cerqueira G.C."/>
            <person name="Chen F."/>
            <person name="Chen W."/>
            <person name="Choi C."/>
            <person name="Clum A."/>
            <person name="Dos Santos R.A."/>
            <person name="Damasio A.R."/>
            <person name="Diallinas G."/>
            <person name="Emri T."/>
            <person name="Fekete E."/>
            <person name="Flipphi M."/>
            <person name="Freyberg S."/>
            <person name="Gallo A."/>
            <person name="Gournas C."/>
            <person name="Habgood R."/>
            <person name="Hainaut M."/>
            <person name="Harispe M.L."/>
            <person name="Henrissat B."/>
            <person name="Hilden K.S."/>
            <person name="Hope R."/>
            <person name="Hossain A."/>
            <person name="Karabika E."/>
            <person name="Karaffa L."/>
            <person name="Karanyi Z."/>
            <person name="Krasevec N."/>
            <person name="Kuo A."/>
            <person name="Kusch H."/>
            <person name="LaButti K."/>
            <person name="Lagendijk E.L."/>
            <person name="Lapidus A."/>
            <person name="Levasseur A."/>
            <person name="Lindquist E."/>
            <person name="Lipzen A."/>
            <person name="Logrieco A.F."/>
            <person name="MacCabe A."/>
            <person name="Maekelae M.R."/>
            <person name="Malavazi I."/>
            <person name="Melin P."/>
            <person name="Meyer V."/>
            <person name="Mielnichuk N."/>
            <person name="Miskei M."/>
            <person name="Molnar A.P."/>
            <person name="Mule G."/>
            <person name="Ngan C.Y."/>
            <person name="Orejas M."/>
            <person name="Orosz E."/>
            <person name="Ouedraogo J.P."/>
            <person name="Overkamp K.M."/>
            <person name="Park H.-S."/>
            <person name="Perrone G."/>
            <person name="Piumi F."/>
            <person name="Punt P.J."/>
            <person name="Ram A.F."/>
            <person name="Ramon A."/>
            <person name="Rauscher S."/>
            <person name="Record E."/>
            <person name="Riano-Pachon D.M."/>
            <person name="Robert V."/>
            <person name="Roehrig J."/>
            <person name="Ruller R."/>
            <person name="Salamov A."/>
            <person name="Salih N.S."/>
            <person name="Samson R.A."/>
            <person name="Sandor E."/>
            <person name="Sanguinetti M."/>
            <person name="Schuetze T."/>
            <person name="Sepcic K."/>
            <person name="Shelest E."/>
            <person name="Sherlock G."/>
            <person name="Sophianopoulou V."/>
            <person name="Squina F.M."/>
            <person name="Sun H."/>
            <person name="Susca A."/>
            <person name="Todd R.B."/>
            <person name="Tsang A."/>
            <person name="Unkles S.E."/>
            <person name="van de Wiele N."/>
            <person name="van Rossen-Uffink D."/>
            <person name="Oliveira J.V."/>
            <person name="Vesth T.C."/>
            <person name="Visser J."/>
            <person name="Yu J.-H."/>
            <person name="Zhou M."/>
            <person name="Andersen M.R."/>
            <person name="Archer D.B."/>
            <person name="Baker S.E."/>
            <person name="Benoit I."/>
            <person name="Brakhage A.A."/>
            <person name="Braus G.H."/>
            <person name="Fischer R."/>
            <person name="Frisvad J.C."/>
            <person name="Goldman G.H."/>
            <person name="Houbraken J."/>
            <person name="Oakley B."/>
            <person name="Pocsi I."/>
            <person name="Scazzocchio C."/>
            <person name="Seiboth B."/>
            <person name="vanKuyk P.A."/>
            <person name="Wortman J."/>
            <person name="Dyer P.S."/>
            <person name="Grigoriev I.V."/>
        </authorList>
    </citation>
    <scope>NUCLEOTIDE SEQUENCE [LARGE SCALE GENOMIC DNA]</scope>
    <source>
        <strain evidence="5">CBS 583.65</strain>
    </source>
</reference>
<dbReference type="SUPFAM" id="SSF50729">
    <property type="entry name" value="PH domain-like"/>
    <property type="match status" value="1"/>
</dbReference>
<feature type="domain" description="PH" evidence="2">
    <location>
        <begin position="725"/>
        <end position="853"/>
    </location>
</feature>
<dbReference type="GeneID" id="63732801"/>
<protein>
    <recommendedName>
        <fullName evidence="6">SEC7 domain-containing protein</fullName>
    </recommendedName>
</protein>
<dbReference type="InterPro" id="IPR035999">
    <property type="entry name" value="Sec7_dom_sf"/>
</dbReference>
<evidence type="ECO:0000259" key="3">
    <source>
        <dbReference type="PROSITE" id="PS50190"/>
    </source>
</evidence>
<evidence type="ECO:0000259" key="2">
    <source>
        <dbReference type="PROSITE" id="PS50003"/>
    </source>
</evidence>
<feature type="compositionally biased region" description="Basic and acidic residues" evidence="1">
    <location>
        <begin position="1164"/>
        <end position="1181"/>
    </location>
</feature>
<feature type="compositionally biased region" description="Polar residues" evidence="1">
    <location>
        <begin position="1319"/>
        <end position="1345"/>
    </location>
</feature>
<feature type="region of interest" description="Disordered" evidence="1">
    <location>
        <begin position="1011"/>
        <end position="1071"/>
    </location>
</feature>
<feature type="region of interest" description="Disordered" evidence="1">
    <location>
        <begin position="872"/>
        <end position="895"/>
    </location>
</feature>
<dbReference type="CDD" id="cd00171">
    <property type="entry name" value="Sec7"/>
    <property type="match status" value="1"/>
</dbReference>
<dbReference type="FunFam" id="1.10.1000.11:FF:000002">
    <property type="entry name" value="Cytohesin 1"/>
    <property type="match status" value="1"/>
</dbReference>
<dbReference type="PANTHER" id="PTHR10663:SF405">
    <property type="entry name" value="ARF GUANINE NUCLEOTIDE EXCHANGE FACTOR SYT1"/>
    <property type="match status" value="1"/>
</dbReference>
<feature type="compositionally biased region" description="Gly residues" evidence="1">
    <location>
        <begin position="1222"/>
        <end position="1232"/>
    </location>
</feature>
<dbReference type="EMBL" id="KV878128">
    <property type="protein sequence ID" value="OJJ01412.1"/>
    <property type="molecule type" value="Genomic_DNA"/>
</dbReference>
<accession>A0A1L9PIT0</accession>
<proteinExistence type="predicted"/>
<feature type="compositionally biased region" description="Polar residues" evidence="1">
    <location>
        <begin position="1147"/>
        <end position="1161"/>
    </location>
</feature>
<feature type="region of interest" description="Disordered" evidence="1">
    <location>
        <begin position="1"/>
        <end position="158"/>
    </location>
</feature>
<evidence type="ECO:0000313" key="5">
    <source>
        <dbReference type="Proteomes" id="UP000184073"/>
    </source>
</evidence>
<dbReference type="InterPro" id="IPR000904">
    <property type="entry name" value="Sec7_dom"/>
</dbReference>
<dbReference type="InterPro" id="IPR011993">
    <property type="entry name" value="PH-like_dom_sf"/>
</dbReference>
<evidence type="ECO:0000256" key="1">
    <source>
        <dbReference type="SAM" id="MobiDB-lite"/>
    </source>
</evidence>
<dbReference type="PROSITE" id="PS50003">
    <property type="entry name" value="PH_DOMAIN"/>
    <property type="match status" value="1"/>
</dbReference>
<dbReference type="InterPro" id="IPR023394">
    <property type="entry name" value="Sec7_C_sf"/>
</dbReference>
<dbReference type="STRING" id="1036611.A0A1L9PIT0"/>
<feature type="compositionally biased region" description="Basic and acidic residues" evidence="1">
    <location>
        <begin position="1303"/>
        <end position="1318"/>
    </location>
</feature>
<dbReference type="RefSeq" id="XP_040667174.1">
    <property type="nucleotide sequence ID" value="XM_040817290.1"/>
</dbReference>
<feature type="compositionally biased region" description="Low complexity" evidence="1">
    <location>
        <begin position="188"/>
        <end position="198"/>
    </location>
</feature>
<dbReference type="GO" id="GO:0032012">
    <property type="term" value="P:regulation of ARF protein signal transduction"/>
    <property type="evidence" value="ECO:0007669"/>
    <property type="project" value="InterPro"/>
</dbReference>
<gene>
    <name evidence="4" type="ORF">ASPVEDRAFT_82939</name>
</gene>
<dbReference type="PROSITE" id="PS50190">
    <property type="entry name" value="SEC7"/>
    <property type="match status" value="1"/>
</dbReference>
<dbReference type="OrthoDB" id="430364at2759"/>
<evidence type="ECO:0008006" key="6">
    <source>
        <dbReference type="Google" id="ProtNLM"/>
    </source>
</evidence>
<dbReference type="InterPro" id="IPR001849">
    <property type="entry name" value="PH_domain"/>
</dbReference>
<feature type="compositionally biased region" description="Basic and acidic residues" evidence="1">
    <location>
        <begin position="61"/>
        <end position="71"/>
    </location>
</feature>
<dbReference type="SUPFAM" id="SSF48425">
    <property type="entry name" value="Sec7 domain"/>
    <property type="match status" value="1"/>
</dbReference>
<dbReference type="PANTHER" id="PTHR10663">
    <property type="entry name" value="GUANYL-NUCLEOTIDE EXCHANGE FACTOR"/>
    <property type="match status" value="1"/>
</dbReference>
<feature type="compositionally biased region" description="Polar residues" evidence="1">
    <location>
        <begin position="373"/>
        <end position="382"/>
    </location>
</feature>
<dbReference type="GO" id="GO:0005085">
    <property type="term" value="F:guanyl-nucleotide exchange factor activity"/>
    <property type="evidence" value="ECO:0007669"/>
    <property type="project" value="InterPro"/>
</dbReference>
<dbReference type="Pfam" id="PF01369">
    <property type="entry name" value="Sec7"/>
    <property type="match status" value="1"/>
</dbReference>
<dbReference type="VEuPathDB" id="FungiDB:ASPVEDRAFT_82939"/>
<evidence type="ECO:0000313" key="4">
    <source>
        <dbReference type="EMBL" id="OJJ01412.1"/>
    </source>
</evidence>
<dbReference type="Gene3D" id="1.10.1000.11">
    <property type="entry name" value="Arf Nucleotide-binding Site Opener,domain 2"/>
    <property type="match status" value="1"/>
</dbReference>
<feature type="compositionally biased region" description="Basic and acidic residues" evidence="1">
    <location>
        <begin position="1258"/>
        <end position="1277"/>
    </location>
</feature>
<feature type="compositionally biased region" description="Polar residues" evidence="1">
    <location>
        <begin position="332"/>
        <end position="344"/>
    </location>
</feature>
<name>A0A1L9PIT0_ASPVE</name>
<dbReference type="SMART" id="SM00222">
    <property type="entry name" value="Sec7"/>
    <property type="match status" value="1"/>
</dbReference>